<evidence type="ECO:0000313" key="12">
    <source>
        <dbReference type="Proteomes" id="UP001595855"/>
    </source>
</evidence>
<evidence type="ECO:0000256" key="5">
    <source>
        <dbReference type="ARBA" id="ARBA00022960"/>
    </source>
</evidence>
<feature type="transmembrane region" description="Helical" evidence="10">
    <location>
        <begin position="366"/>
        <end position="389"/>
    </location>
</feature>
<feature type="compositionally biased region" description="Low complexity" evidence="9">
    <location>
        <begin position="204"/>
        <end position="217"/>
    </location>
</feature>
<name>A0ABV9WW31_9ACTN</name>
<accession>A0ABV9WW31</accession>
<evidence type="ECO:0000256" key="2">
    <source>
        <dbReference type="ARBA" id="ARBA00022448"/>
    </source>
</evidence>
<gene>
    <name evidence="11" type="primary">murJ</name>
    <name evidence="11" type="ORF">ACFPRC_18030</name>
</gene>
<dbReference type="CDD" id="cd13123">
    <property type="entry name" value="MATE_MurJ_like"/>
    <property type="match status" value="1"/>
</dbReference>
<dbReference type="EMBL" id="JBHSJO010000001">
    <property type="protein sequence ID" value="MFC5016773.1"/>
    <property type="molecule type" value="Genomic_DNA"/>
</dbReference>
<feature type="region of interest" description="Disordered" evidence="9">
    <location>
        <begin position="1"/>
        <end position="277"/>
    </location>
</feature>
<feature type="transmembrane region" description="Helical" evidence="10">
    <location>
        <begin position="409"/>
        <end position="432"/>
    </location>
</feature>
<feature type="transmembrane region" description="Helical" evidence="10">
    <location>
        <begin position="564"/>
        <end position="587"/>
    </location>
</feature>
<dbReference type="Pfam" id="PF03023">
    <property type="entry name" value="MurJ"/>
    <property type="match status" value="1"/>
</dbReference>
<proteinExistence type="predicted"/>
<protein>
    <submittedName>
        <fullName evidence="11">Murein biosynthesis integral membrane protein MurJ</fullName>
    </submittedName>
</protein>
<feature type="transmembrane region" description="Helical" evidence="10">
    <location>
        <begin position="323"/>
        <end position="345"/>
    </location>
</feature>
<dbReference type="InterPro" id="IPR052031">
    <property type="entry name" value="Membrane_Transporter-Flippase"/>
</dbReference>
<feature type="transmembrane region" description="Helical" evidence="10">
    <location>
        <begin position="613"/>
        <end position="636"/>
    </location>
</feature>
<keyword evidence="5" id="KW-0133">Cell shape</keyword>
<evidence type="ECO:0000256" key="4">
    <source>
        <dbReference type="ARBA" id="ARBA00022692"/>
    </source>
</evidence>
<evidence type="ECO:0000256" key="6">
    <source>
        <dbReference type="ARBA" id="ARBA00022984"/>
    </source>
</evidence>
<feature type="transmembrane region" description="Helical" evidence="10">
    <location>
        <begin position="299"/>
        <end position="317"/>
    </location>
</feature>
<dbReference type="Proteomes" id="UP001595855">
    <property type="component" value="Unassembled WGS sequence"/>
</dbReference>
<feature type="compositionally biased region" description="Basic and acidic residues" evidence="9">
    <location>
        <begin position="137"/>
        <end position="150"/>
    </location>
</feature>
<organism evidence="11 12">
    <name type="scientific">Streptomyces lienomycini</name>
    <dbReference type="NCBI Taxonomy" id="284035"/>
    <lineage>
        <taxon>Bacteria</taxon>
        <taxon>Bacillati</taxon>
        <taxon>Actinomycetota</taxon>
        <taxon>Actinomycetes</taxon>
        <taxon>Kitasatosporales</taxon>
        <taxon>Streptomycetaceae</taxon>
        <taxon>Streptomyces</taxon>
    </lineage>
</organism>
<feature type="transmembrane region" description="Helical" evidence="10">
    <location>
        <begin position="522"/>
        <end position="544"/>
    </location>
</feature>
<reference evidence="12" key="1">
    <citation type="journal article" date="2019" name="Int. J. Syst. Evol. Microbiol.">
        <title>The Global Catalogue of Microorganisms (GCM) 10K type strain sequencing project: providing services to taxonomists for standard genome sequencing and annotation.</title>
        <authorList>
            <consortium name="The Broad Institute Genomics Platform"/>
            <consortium name="The Broad Institute Genome Sequencing Center for Infectious Disease"/>
            <person name="Wu L."/>
            <person name="Ma J."/>
        </authorList>
    </citation>
    <scope>NUCLEOTIDE SEQUENCE [LARGE SCALE GENOMIC DNA]</scope>
    <source>
        <strain evidence="12">CGMCC 4.1542</strain>
    </source>
</reference>
<feature type="compositionally biased region" description="Gly residues" evidence="9">
    <location>
        <begin position="179"/>
        <end position="203"/>
    </location>
</feature>
<keyword evidence="12" id="KW-1185">Reference proteome</keyword>
<evidence type="ECO:0000256" key="10">
    <source>
        <dbReference type="SAM" id="Phobius"/>
    </source>
</evidence>
<feature type="transmembrane region" description="Helical" evidence="10">
    <location>
        <begin position="708"/>
        <end position="727"/>
    </location>
</feature>
<comment type="caution">
    <text evidence="11">The sequence shown here is derived from an EMBL/GenBank/DDBJ whole genome shotgun (WGS) entry which is preliminary data.</text>
</comment>
<dbReference type="NCBIfam" id="TIGR01695">
    <property type="entry name" value="murJ_mviN"/>
    <property type="match status" value="1"/>
</dbReference>
<evidence type="ECO:0000256" key="3">
    <source>
        <dbReference type="ARBA" id="ARBA00022475"/>
    </source>
</evidence>
<keyword evidence="4 10" id="KW-0812">Transmembrane</keyword>
<dbReference type="PRINTS" id="PR01806">
    <property type="entry name" value="VIRFACTRMVIN"/>
</dbReference>
<keyword evidence="6" id="KW-0573">Peptidoglycan synthesis</keyword>
<feature type="compositionally biased region" description="Pro residues" evidence="9">
    <location>
        <begin position="20"/>
        <end position="34"/>
    </location>
</feature>
<feature type="transmembrane region" description="Helical" evidence="10">
    <location>
        <begin position="481"/>
        <end position="501"/>
    </location>
</feature>
<feature type="transmembrane region" description="Helical" evidence="10">
    <location>
        <begin position="775"/>
        <end position="798"/>
    </location>
</feature>
<evidence type="ECO:0000313" key="11">
    <source>
        <dbReference type="EMBL" id="MFC5016773.1"/>
    </source>
</evidence>
<evidence type="ECO:0000256" key="9">
    <source>
        <dbReference type="SAM" id="MobiDB-lite"/>
    </source>
</evidence>
<feature type="transmembrane region" description="Helical" evidence="10">
    <location>
        <begin position="747"/>
        <end position="769"/>
    </location>
</feature>
<feature type="compositionally biased region" description="Low complexity" evidence="9">
    <location>
        <begin position="250"/>
        <end position="263"/>
    </location>
</feature>
<evidence type="ECO:0000256" key="1">
    <source>
        <dbReference type="ARBA" id="ARBA00004651"/>
    </source>
</evidence>
<dbReference type="RefSeq" id="WP_271416912.1">
    <property type="nucleotide sequence ID" value="NZ_BAAATN010000005.1"/>
</dbReference>
<feature type="transmembrane region" description="Helical" evidence="10">
    <location>
        <begin position="680"/>
        <end position="702"/>
    </location>
</feature>
<dbReference type="PANTHER" id="PTHR43549">
    <property type="entry name" value="MULTIDRUG RESISTANCE PROTEIN YPNP-RELATED"/>
    <property type="match status" value="1"/>
</dbReference>
<sequence length="819" mass="85739">MNAPYDGDRGQAVDGSGQPQGPPPGPDQTPPQPPVDMYLQDAYDQDPYRAQDLSAQDPVSEALYDRAAHPPPPPGTYPPQQPLYSQPSPSPYAPDPRVWAQTPAPEPEGPTQYLPYGDDPRTTQFVGVDDLVTQAGDQRHEPDAFAHLFRDQQQGGGHPSYENQGSVPAPAPGPYAGTPGPGQYGGASGPGQYGGTPGPGQYGGAPAPGQYGGHQAPDPYGNAQAAHGQYGGGPAPTPGQHAAPAPGQYAVAPTPEAAEAPLQAPEPAPAAAPAKKGGRAGGLLKSSAVMAAGTMVSRLTGFIRSALIVSALGVGLLGDTFQVAYQLPTMIYILTVGGGLNSVFVPQLVRAMKDDDDGGEAYANRLLTLVMVALGALTVLTVLGAPLLIRLLSNSVSSDPAANEVGITFVRYFLPSIFFMGLHVVMGQVLNARGRFGAMMWTPVLNNIVIIVTLGMFIWVYGTAENSGMQVTSIPPEGERLLGIGVLLGLIVQSLAMIPYLRETGFRLRLRFDWRGHGLGKAVTLAKWTVLFVLANQAGAMIVIQLSTAAGKASPVDGTGFAAYANAQLIWGLPQAIITVSLMAALLPRISRSASEEDGGAVRDDISQGLRTTAVAIVPVSFGFVALGIPMCTLMFGSSGTSEATNMGYMLMAFGLGLIPYSVQYVVLRAFYAYEDTRTPFYNTVIVAVFNAAASALCYLLLPSRWAVIGMAASYGLAYVIGVGVAWRRLRKRLGGDLDGARVLRTYARLCIASVPAALLSGAACYAISRALGQGVLGSFAALLAGGLLLFGVFFVAARRMRIEEVNSLVGMVRGRLGR</sequence>
<dbReference type="InterPro" id="IPR004268">
    <property type="entry name" value="MurJ"/>
</dbReference>
<evidence type="ECO:0000256" key="8">
    <source>
        <dbReference type="ARBA" id="ARBA00023136"/>
    </source>
</evidence>
<keyword evidence="3" id="KW-1003">Cell membrane</keyword>
<dbReference type="PANTHER" id="PTHR43549:SF3">
    <property type="entry name" value="MULTIDRUG RESISTANCE PROTEIN YPNP-RELATED"/>
    <property type="match status" value="1"/>
</dbReference>
<feature type="compositionally biased region" description="Pro residues" evidence="9">
    <location>
        <begin position="69"/>
        <end position="81"/>
    </location>
</feature>
<feature type="transmembrane region" description="Helical" evidence="10">
    <location>
        <begin position="444"/>
        <end position="461"/>
    </location>
</feature>
<feature type="compositionally biased region" description="Basic and acidic residues" evidence="9">
    <location>
        <begin position="1"/>
        <end position="11"/>
    </location>
</feature>
<evidence type="ECO:0000256" key="7">
    <source>
        <dbReference type="ARBA" id="ARBA00022989"/>
    </source>
</evidence>
<comment type="subcellular location">
    <subcellularLocation>
        <location evidence="1">Cell membrane</location>
        <topology evidence="1">Multi-pass membrane protein</topology>
    </subcellularLocation>
</comment>
<keyword evidence="2" id="KW-0813">Transport</keyword>
<keyword evidence="7 10" id="KW-1133">Transmembrane helix</keyword>
<keyword evidence="8 10" id="KW-0472">Membrane</keyword>
<feature type="transmembrane region" description="Helical" evidence="10">
    <location>
        <begin position="648"/>
        <end position="668"/>
    </location>
</feature>